<evidence type="ECO:0000259" key="9">
    <source>
        <dbReference type="PROSITE" id="PS51332"/>
    </source>
</evidence>
<comment type="subunit">
    <text evidence="3">Heterodimer of an alpha and a beta chain.</text>
</comment>
<sequence>MSDETGTEREAHRLYDAEGEPTTDRPWIIRTYSGHSSPRASNELYRSNLAAGQTGLSIAFDLPTQCGYDSDDPIAKPEVGKVGVPITSLDDMHLLFDEIPIEKMNTSMTINGTAMWLLALYVALARERGVDVAELTGTTQNDLVKEYLARGTYIYPPAESMRIIAEMYEYCLEEIPRWNPSNICSYHLQEAAATPTQEVAFALANAISLLDLIKERGHFTDEQFERAVGRISFFVNAGIRFVEETCKMRAFGELWDEYCRERFGVTDPKYRRFRYGVQVNSLGLTETQPENNAWRILIEALGVTLSRDARARAVQLPAWNEALSLPRPWDQQWSLRLQQILAYETDLLEYPDLFEGSVVVESKVAEIKRDAKAEIETILGMGGVIPAIESGYMKGALVRSMSERMTAINSGEQIVVGVNRWTEGLPSPLLQGDDGGVFTLDEAAIAEAIGSLEDVRGRRDQARADAAVEALKAAARDGSSMMEPSIECALARVTTGEWAGALREVFGEYRPSTGVEGQRLGLAGDRVDALRTRVQALADTLGHRPKILVGKPGLDGHSNGAEVIAVSARHVGFDVVYSGIRLSPEDIVQSAVEEGVDLIGASVLSGSHVELAQQIVDGLRAHGAEDTHVVVGGIIPPGDVAKLKGIGVERVYTPADYELIDIMESITDVIEATPASGAA</sequence>
<dbReference type="EMBL" id="CP116942">
    <property type="protein sequence ID" value="WCO66853.1"/>
    <property type="molecule type" value="Genomic_DNA"/>
</dbReference>
<keyword evidence="6" id="KW-0413">Isomerase</keyword>
<keyword evidence="11" id="KW-1185">Reference proteome</keyword>
<dbReference type="Pfam" id="PF01642">
    <property type="entry name" value="MM_CoA_mutase"/>
    <property type="match status" value="1"/>
</dbReference>
<dbReference type="InterPro" id="IPR006099">
    <property type="entry name" value="MeMalonylCoA_mutase_a/b_cat"/>
</dbReference>
<feature type="region of interest" description="Disordered" evidence="8">
    <location>
        <begin position="1"/>
        <end position="20"/>
    </location>
</feature>
<comment type="cofactor">
    <cofactor evidence="1">
        <name>adenosylcob(III)alamin</name>
        <dbReference type="ChEBI" id="CHEBI:18408"/>
    </cofactor>
</comment>
<protein>
    <submittedName>
        <fullName evidence="10">Protein meaA</fullName>
    </submittedName>
</protein>
<evidence type="ECO:0000256" key="3">
    <source>
        <dbReference type="ARBA" id="ARBA00011870"/>
    </source>
</evidence>
<dbReference type="Pfam" id="PF02310">
    <property type="entry name" value="B12-binding"/>
    <property type="match status" value="1"/>
</dbReference>
<dbReference type="PANTHER" id="PTHR48101">
    <property type="entry name" value="METHYLMALONYL-COA MUTASE, MITOCHONDRIAL-RELATED"/>
    <property type="match status" value="1"/>
</dbReference>
<keyword evidence="4" id="KW-0846">Cobalamin</keyword>
<dbReference type="NCBIfam" id="TIGR00640">
    <property type="entry name" value="acid_CoA_mut_C"/>
    <property type="match status" value="1"/>
</dbReference>
<gene>
    <name evidence="10" type="ORF">PO878_20385</name>
</gene>
<dbReference type="InterPro" id="IPR006159">
    <property type="entry name" value="Acid_CoA_mut_C"/>
</dbReference>
<comment type="similarity">
    <text evidence="2">Belongs to the methylmalonyl-CoA mutase family.</text>
</comment>
<reference evidence="10" key="1">
    <citation type="submission" date="2023-01" db="EMBL/GenBank/DDBJ databases">
        <title>The diversity of Class Acidimicrobiia in South China Sea sediment environments and the proposal of Iamia marina sp. nov., a novel species of the genus Iamia.</title>
        <authorList>
            <person name="He Y."/>
            <person name="Tian X."/>
        </authorList>
    </citation>
    <scope>NUCLEOTIDE SEQUENCE</scope>
    <source>
        <strain evidence="10">DSM 19957</strain>
    </source>
</reference>
<dbReference type="RefSeq" id="WP_272736375.1">
    <property type="nucleotide sequence ID" value="NZ_CP116942.1"/>
</dbReference>
<proteinExistence type="inferred from homology"/>
<dbReference type="CDD" id="cd02071">
    <property type="entry name" value="MM_CoA_mut_B12_BD"/>
    <property type="match status" value="1"/>
</dbReference>
<dbReference type="GO" id="GO:0004494">
    <property type="term" value="F:methylmalonyl-CoA mutase activity"/>
    <property type="evidence" value="ECO:0007669"/>
    <property type="project" value="UniProtKB-EC"/>
</dbReference>
<dbReference type="SUPFAM" id="SSF51703">
    <property type="entry name" value="Cobalamin (vitamin B12)-dependent enzymes"/>
    <property type="match status" value="1"/>
</dbReference>
<dbReference type="AlphaFoldDB" id="A0AAE9Y969"/>
<dbReference type="InterPro" id="IPR006098">
    <property type="entry name" value="MMCoA_mutase_a_cat"/>
</dbReference>
<dbReference type="Gene3D" id="3.40.50.280">
    <property type="entry name" value="Cobalamin-binding domain"/>
    <property type="match status" value="1"/>
</dbReference>
<dbReference type="PROSITE" id="PS51332">
    <property type="entry name" value="B12_BINDING"/>
    <property type="match status" value="1"/>
</dbReference>
<dbReference type="SUPFAM" id="SSF52242">
    <property type="entry name" value="Cobalamin (vitamin B12)-binding domain"/>
    <property type="match status" value="1"/>
</dbReference>
<evidence type="ECO:0000256" key="8">
    <source>
        <dbReference type="SAM" id="MobiDB-lite"/>
    </source>
</evidence>
<accession>A0AAE9Y969</accession>
<dbReference type="GO" id="GO:0031419">
    <property type="term" value="F:cobalamin binding"/>
    <property type="evidence" value="ECO:0007669"/>
    <property type="project" value="UniProtKB-KW"/>
</dbReference>
<name>A0AAE9Y969_9ACTN</name>
<evidence type="ECO:0000256" key="6">
    <source>
        <dbReference type="ARBA" id="ARBA00023235"/>
    </source>
</evidence>
<dbReference type="InterPro" id="IPR006158">
    <property type="entry name" value="Cobalamin-bd"/>
</dbReference>
<organism evidence="10 11">
    <name type="scientific">Iamia majanohamensis</name>
    <dbReference type="NCBI Taxonomy" id="467976"/>
    <lineage>
        <taxon>Bacteria</taxon>
        <taxon>Bacillati</taxon>
        <taxon>Actinomycetota</taxon>
        <taxon>Acidimicrobiia</taxon>
        <taxon>Acidimicrobiales</taxon>
        <taxon>Iamiaceae</taxon>
        <taxon>Iamia</taxon>
    </lineage>
</organism>
<evidence type="ECO:0000313" key="10">
    <source>
        <dbReference type="EMBL" id="WCO66853.1"/>
    </source>
</evidence>
<evidence type="ECO:0000256" key="2">
    <source>
        <dbReference type="ARBA" id="ARBA00008465"/>
    </source>
</evidence>
<feature type="compositionally biased region" description="Basic and acidic residues" evidence="8">
    <location>
        <begin position="1"/>
        <end position="16"/>
    </location>
</feature>
<feature type="domain" description="B12-binding" evidence="9">
    <location>
        <begin position="544"/>
        <end position="673"/>
    </location>
</feature>
<dbReference type="Gene3D" id="3.20.20.240">
    <property type="entry name" value="Methylmalonyl-CoA mutase"/>
    <property type="match status" value="1"/>
</dbReference>
<dbReference type="KEGG" id="ima:PO878_20385"/>
<dbReference type="GO" id="GO:0046872">
    <property type="term" value="F:metal ion binding"/>
    <property type="evidence" value="ECO:0007669"/>
    <property type="project" value="UniProtKB-KW"/>
</dbReference>
<dbReference type="PANTHER" id="PTHR48101:SF3">
    <property type="entry name" value="COENZYME B12-DEPENDENT MUTASE"/>
    <property type="match status" value="1"/>
</dbReference>
<evidence type="ECO:0000256" key="7">
    <source>
        <dbReference type="ARBA" id="ARBA00023285"/>
    </source>
</evidence>
<evidence type="ECO:0000256" key="5">
    <source>
        <dbReference type="ARBA" id="ARBA00022723"/>
    </source>
</evidence>
<evidence type="ECO:0000256" key="4">
    <source>
        <dbReference type="ARBA" id="ARBA00022628"/>
    </source>
</evidence>
<evidence type="ECO:0000313" key="11">
    <source>
        <dbReference type="Proteomes" id="UP001216390"/>
    </source>
</evidence>
<dbReference type="InterPro" id="IPR016176">
    <property type="entry name" value="Cbl-dep_enz_cat"/>
</dbReference>
<evidence type="ECO:0000256" key="1">
    <source>
        <dbReference type="ARBA" id="ARBA00001922"/>
    </source>
</evidence>
<dbReference type="NCBIfam" id="TIGR00641">
    <property type="entry name" value="acid_CoA_mut_N"/>
    <property type="match status" value="1"/>
</dbReference>
<keyword evidence="7" id="KW-0170">Cobalt</keyword>
<dbReference type="Proteomes" id="UP001216390">
    <property type="component" value="Chromosome"/>
</dbReference>
<keyword evidence="5" id="KW-0479">Metal-binding</keyword>
<dbReference type="InterPro" id="IPR036724">
    <property type="entry name" value="Cobalamin-bd_sf"/>
</dbReference>